<dbReference type="EMBL" id="CP000830">
    <property type="protein sequence ID" value="ABV94967.1"/>
    <property type="molecule type" value="Genomic_DNA"/>
</dbReference>
<sequence length="463" mass="48366">MSDPLYSFAPPGVPARPIHVVPEGETDTALASLSGPQRRWAEAQGFTGKLGSHVILPDPEGAPVAVLAGYGTAESRARQRFALAPLATALPAGDYAFHGLDDPAALAEQSLGWLLAGYGFTRYKGTPATPARLQLAPGLDAARLIACAAGEALTRDLINTPANDMGPEELEAAARSLASRFAADITVIRDQDLLAQNFPLIHTVGHASDRRPRLIDLRWGDAGPALTLVGKGVCFDTGGLNLKPGVSMALMKKDMGGAATVLGLAQMIMALGLRLRLRVLIPAVENSVAGGAFRPGDILPSRKGLTVEINNTDAEGRLVLADALALADEESPDLILSMATLTGAARVAVGPDLAPFYATRPEDAAALRAGAVRAADPVWEMPFHAPYEKMIEPGIADLDNAPSGGFAGSITAALFLRRFVEAPRYLHFDIYGWQPSAAPARPKGGAGQGARAVLEALPELLGL</sequence>
<dbReference type="SUPFAM" id="SSF53187">
    <property type="entry name" value="Zn-dependent exopeptidases"/>
    <property type="match status" value="1"/>
</dbReference>
<evidence type="ECO:0000256" key="3">
    <source>
        <dbReference type="ARBA" id="ARBA00022670"/>
    </source>
</evidence>
<dbReference type="InterPro" id="IPR043472">
    <property type="entry name" value="Macro_dom-like"/>
</dbReference>
<evidence type="ECO:0000256" key="1">
    <source>
        <dbReference type="ARBA" id="ARBA00009528"/>
    </source>
</evidence>
<keyword evidence="4 7" id="KW-0378">Hydrolase</keyword>
<evidence type="ECO:0000259" key="6">
    <source>
        <dbReference type="PROSITE" id="PS00631"/>
    </source>
</evidence>
<dbReference type="GO" id="GO:0070006">
    <property type="term" value="F:metalloaminopeptidase activity"/>
    <property type="evidence" value="ECO:0007669"/>
    <property type="project" value="InterPro"/>
</dbReference>
<reference evidence="8" key="1">
    <citation type="journal article" date="2010" name="ISME J.">
        <title>The complete genome sequence of the algal symbiont Dinoroseobacter shibae: a hitchhiker's guide to life in the sea.</title>
        <authorList>
            <person name="Wagner-Dobler I."/>
            <person name="Ballhausen B."/>
            <person name="Berger M."/>
            <person name="Brinkhoff T."/>
            <person name="Buchholz I."/>
            <person name="Bunk B."/>
            <person name="Cypionka H."/>
            <person name="Daniel R."/>
            <person name="Drepper T."/>
            <person name="Gerdts G."/>
            <person name="Hahnke S."/>
            <person name="Han C."/>
            <person name="Jahn D."/>
            <person name="Kalhoefer D."/>
            <person name="Kiss H."/>
            <person name="Klenk H.P."/>
            <person name="Kyrpides N."/>
            <person name="Liebl W."/>
            <person name="Liesegang H."/>
            <person name="Meincke L."/>
            <person name="Pati A."/>
            <person name="Petersen J."/>
            <person name="Piekarski T."/>
            <person name="Pommerenke C."/>
            <person name="Pradella S."/>
            <person name="Pukall R."/>
            <person name="Rabus R."/>
            <person name="Stackebrandt E."/>
            <person name="Thole S."/>
            <person name="Thompson L."/>
            <person name="Tielen P."/>
            <person name="Tomasch J."/>
            <person name="von Jan M."/>
            <person name="Wanphrut N."/>
            <person name="Wichels A."/>
            <person name="Zech H."/>
            <person name="Simon M."/>
        </authorList>
    </citation>
    <scope>NUCLEOTIDE SEQUENCE [LARGE SCALE GENOMIC DNA]</scope>
    <source>
        <strain evidence="8">DSM 16493 / NCIMB 14021 / DFL 12</strain>
    </source>
</reference>
<dbReference type="GO" id="GO:0006508">
    <property type="term" value="P:proteolysis"/>
    <property type="evidence" value="ECO:0007669"/>
    <property type="project" value="UniProtKB-KW"/>
</dbReference>
<feature type="domain" description="Cytosol aminopeptidase" evidence="6">
    <location>
        <begin position="311"/>
        <end position="318"/>
    </location>
</feature>
<dbReference type="EC" id="3.4.11.1" evidence="7"/>
<gene>
    <name evidence="7" type="primary">pepA2</name>
    <name evidence="7" type="ordered locus">Dshi_3234</name>
</gene>
<keyword evidence="2 7" id="KW-0031">Aminopeptidase</keyword>
<evidence type="ECO:0000256" key="5">
    <source>
        <dbReference type="ARBA" id="ARBA00023211"/>
    </source>
</evidence>
<dbReference type="Pfam" id="PF21337">
    <property type="entry name" value="Peptidase_M17_N_1"/>
    <property type="match status" value="1"/>
</dbReference>
<organism evidence="7 8">
    <name type="scientific">Dinoroseobacter shibae (strain DSM 16493 / NCIMB 14021 / DFL 12)</name>
    <dbReference type="NCBI Taxonomy" id="398580"/>
    <lineage>
        <taxon>Bacteria</taxon>
        <taxon>Pseudomonadati</taxon>
        <taxon>Pseudomonadota</taxon>
        <taxon>Alphaproteobacteria</taxon>
        <taxon>Rhodobacterales</taxon>
        <taxon>Roseobacteraceae</taxon>
        <taxon>Dinoroseobacter</taxon>
    </lineage>
</organism>
<dbReference type="GO" id="GO:0030145">
    <property type="term" value="F:manganese ion binding"/>
    <property type="evidence" value="ECO:0007669"/>
    <property type="project" value="InterPro"/>
</dbReference>
<dbReference type="OrthoDB" id="9809354at2"/>
<evidence type="ECO:0000256" key="2">
    <source>
        <dbReference type="ARBA" id="ARBA00022438"/>
    </source>
</evidence>
<dbReference type="SUPFAM" id="SSF52949">
    <property type="entry name" value="Macro domain-like"/>
    <property type="match status" value="1"/>
</dbReference>
<dbReference type="InterPro" id="IPR011356">
    <property type="entry name" value="Leucine_aapep/pepB"/>
</dbReference>
<evidence type="ECO:0000313" key="8">
    <source>
        <dbReference type="Proteomes" id="UP000006833"/>
    </source>
</evidence>
<proteinExistence type="inferred from homology"/>
<dbReference type="PANTHER" id="PTHR11963:SF20">
    <property type="entry name" value="PEPTIDASE B"/>
    <property type="match status" value="1"/>
</dbReference>
<dbReference type="AlphaFoldDB" id="A8LMP2"/>
<dbReference type="Gene3D" id="3.40.630.10">
    <property type="entry name" value="Zn peptidases"/>
    <property type="match status" value="1"/>
</dbReference>
<dbReference type="PANTHER" id="PTHR11963">
    <property type="entry name" value="LEUCINE AMINOPEPTIDASE-RELATED"/>
    <property type="match status" value="1"/>
</dbReference>
<dbReference type="eggNOG" id="COG0260">
    <property type="taxonomic scope" value="Bacteria"/>
</dbReference>
<accession>A8LMP2</accession>
<dbReference type="STRING" id="398580.Dshi_3234"/>
<dbReference type="HOGENOM" id="CLU_013734_2_1_5"/>
<dbReference type="Pfam" id="PF00883">
    <property type="entry name" value="Peptidase_M17"/>
    <property type="match status" value="1"/>
</dbReference>
<name>A8LMP2_DINSH</name>
<dbReference type="Proteomes" id="UP000006833">
    <property type="component" value="Chromosome"/>
</dbReference>
<dbReference type="InterPro" id="IPR048816">
    <property type="entry name" value="Peptidase_M17_N_1"/>
</dbReference>
<evidence type="ECO:0000313" key="7">
    <source>
        <dbReference type="EMBL" id="ABV94967.1"/>
    </source>
</evidence>
<dbReference type="CDD" id="cd00433">
    <property type="entry name" value="Peptidase_M17"/>
    <property type="match status" value="1"/>
</dbReference>
<dbReference type="RefSeq" id="WP_012179894.1">
    <property type="nucleotide sequence ID" value="NC_009952.1"/>
</dbReference>
<dbReference type="PROSITE" id="PS00631">
    <property type="entry name" value="CYTOSOL_AP"/>
    <property type="match status" value="1"/>
</dbReference>
<keyword evidence="3" id="KW-0645">Protease</keyword>
<dbReference type="GO" id="GO:0005737">
    <property type="term" value="C:cytoplasm"/>
    <property type="evidence" value="ECO:0007669"/>
    <property type="project" value="InterPro"/>
</dbReference>
<protein>
    <submittedName>
        <fullName evidence="7">Leucine aminopeptidase</fullName>
        <ecNumber evidence="7">3.4.11.1</ecNumber>
    </submittedName>
</protein>
<dbReference type="KEGG" id="dsh:Dshi_3234"/>
<dbReference type="PRINTS" id="PR00481">
    <property type="entry name" value="LAMNOPPTDASE"/>
</dbReference>
<comment type="similarity">
    <text evidence="1">Belongs to the peptidase M17 family.</text>
</comment>
<dbReference type="Gene3D" id="3.40.220.10">
    <property type="entry name" value="Leucine Aminopeptidase, subunit E, domain 1"/>
    <property type="match status" value="1"/>
</dbReference>
<keyword evidence="8" id="KW-1185">Reference proteome</keyword>
<dbReference type="InterPro" id="IPR000819">
    <property type="entry name" value="Peptidase_M17_C"/>
</dbReference>
<keyword evidence="5" id="KW-0464">Manganese</keyword>
<evidence type="ECO:0000256" key="4">
    <source>
        <dbReference type="ARBA" id="ARBA00022801"/>
    </source>
</evidence>